<evidence type="ECO:0000313" key="2">
    <source>
        <dbReference type="Proteomes" id="UP000058857"/>
    </source>
</evidence>
<dbReference type="AlphaFoldDB" id="A0A0S2IWJ9"/>
<protein>
    <submittedName>
        <fullName evidence="1">Uncharacterized protein</fullName>
    </submittedName>
</protein>
<evidence type="ECO:0000313" key="1">
    <source>
        <dbReference type="EMBL" id="ALO28031.1"/>
    </source>
</evidence>
<dbReference type="Proteomes" id="UP000058857">
    <property type="component" value="Chromosome 1"/>
</dbReference>
<accession>A0A0S2IWJ9</accession>
<gene>
    <name evidence="1" type="ORF">LBBP_03870</name>
</gene>
<organism evidence="1">
    <name type="scientific">Leptospira borgpetersenii serovar Ballum</name>
    <dbReference type="NCBI Taxonomy" id="280505"/>
    <lineage>
        <taxon>Bacteria</taxon>
        <taxon>Pseudomonadati</taxon>
        <taxon>Spirochaetota</taxon>
        <taxon>Spirochaetia</taxon>
        <taxon>Leptospirales</taxon>
        <taxon>Leptospiraceae</taxon>
        <taxon>Leptospira</taxon>
    </lineage>
</organism>
<reference evidence="1 2" key="1">
    <citation type="journal article" date="2015" name="PLoS Negl. Trop. Dis.">
        <title>Distribution of Plasmids in Distinct Leptospira Pathogenic Species.</title>
        <authorList>
            <person name="Wang Y."/>
            <person name="Zhuang X."/>
            <person name="Zhong Y."/>
            <person name="Zhang C."/>
            <person name="Zhang Y."/>
            <person name="Zeng L."/>
            <person name="Zhu Y."/>
            <person name="He P."/>
            <person name="Dong K."/>
            <person name="Pal U."/>
            <person name="Guo X."/>
            <person name="Qin J."/>
        </authorList>
    </citation>
    <scope>NUCLEOTIDE SEQUENCE [LARGE SCALE GENOMIC DNA]</scope>
    <source>
        <strain evidence="1 2">56604</strain>
    </source>
</reference>
<proteinExistence type="predicted"/>
<sequence length="40" mass="4881">MKFPSFLRETSYFKTVLERSSTIFELLSYMIFPNFCDDEF</sequence>
<name>A0A0S2IWJ9_LEPBO</name>
<dbReference type="EMBL" id="CP012029">
    <property type="protein sequence ID" value="ALO28031.1"/>
    <property type="molecule type" value="Genomic_DNA"/>
</dbReference>